<dbReference type="EMBL" id="CP067140">
    <property type="protein sequence ID" value="WCR01621.1"/>
    <property type="molecule type" value="Genomic_DNA"/>
</dbReference>
<name>A0AA45W610_9RHOB</name>
<dbReference type="EMBL" id="FTOU01000011">
    <property type="protein sequence ID" value="SIS98652.1"/>
    <property type="molecule type" value="Genomic_DNA"/>
</dbReference>
<organism evidence="2 4">
    <name type="scientific">Paracoccus saliphilus</name>
    <dbReference type="NCBI Taxonomy" id="405559"/>
    <lineage>
        <taxon>Bacteria</taxon>
        <taxon>Pseudomonadati</taxon>
        <taxon>Pseudomonadota</taxon>
        <taxon>Alphaproteobacteria</taxon>
        <taxon>Rhodobacterales</taxon>
        <taxon>Paracoccaceae</taxon>
        <taxon>Paracoccus</taxon>
    </lineage>
</organism>
<dbReference type="RefSeq" id="WP_076527001.1">
    <property type="nucleotide sequence ID" value="NZ_CP067140.1"/>
</dbReference>
<feature type="domain" description="ATPase AAA-type core" evidence="1">
    <location>
        <begin position="49"/>
        <end position="370"/>
    </location>
</feature>
<evidence type="ECO:0000259" key="1">
    <source>
        <dbReference type="Pfam" id="PF13304"/>
    </source>
</evidence>
<dbReference type="Gene3D" id="3.40.50.300">
    <property type="entry name" value="P-loop containing nucleotide triphosphate hydrolases"/>
    <property type="match status" value="1"/>
</dbReference>
<keyword evidence="5" id="KW-1185">Reference proteome</keyword>
<proteinExistence type="predicted"/>
<evidence type="ECO:0000313" key="3">
    <source>
        <dbReference type="EMBL" id="WCR01621.1"/>
    </source>
</evidence>
<dbReference type="PANTHER" id="PTHR40396:SF1">
    <property type="entry name" value="ATPASE AAA-TYPE CORE DOMAIN-CONTAINING PROTEIN"/>
    <property type="match status" value="1"/>
</dbReference>
<reference evidence="2 4" key="1">
    <citation type="submission" date="2017-01" db="EMBL/GenBank/DDBJ databases">
        <authorList>
            <person name="Varghese N."/>
            <person name="Submissions S."/>
        </authorList>
    </citation>
    <scope>NUCLEOTIDE SEQUENCE [LARGE SCALE GENOMIC DNA]</scope>
    <source>
        <strain evidence="2 4">DSM 18447</strain>
    </source>
</reference>
<dbReference type="AlphaFoldDB" id="A0AA45W610"/>
<dbReference type="InterPro" id="IPR027417">
    <property type="entry name" value="P-loop_NTPase"/>
</dbReference>
<dbReference type="Proteomes" id="UP001215549">
    <property type="component" value="Chromosome"/>
</dbReference>
<dbReference type="InterPro" id="IPR003959">
    <property type="entry name" value="ATPase_AAA_core"/>
</dbReference>
<keyword evidence="3" id="KW-0067">ATP-binding</keyword>
<dbReference type="GO" id="GO:0016887">
    <property type="term" value="F:ATP hydrolysis activity"/>
    <property type="evidence" value="ECO:0007669"/>
    <property type="project" value="InterPro"/>
</dbReference>
<dbReference type="GO" id="GO:0005524">
    <property type="term" value="F:ATP binding"/>
    <property type="evidence" value="ECO:0007669"/>
    <property type="project" value="UniProtKB-KW"/>
</dbReference>
<evidence type="ECO:0000313" key="4">
    <source>
        <dbReference type="Proteomes" id="UP000186216"/>
    </source>
</evidence>
<sequence>MLIEFTVSNYRSISEPIVFSAVASASAAKHPNVTHETGNSLAPNVLTSAVIFGPNASGKTSLFSAVSFFRLLVVTSASRRSQGEAIAFSPNKMSLECRKNPTTMEMVFSHEGEVFQYGFTLTNERVLEEWLLARTSKHGSKTREIFARAYDPESESYEWTINEGQVPGERETWKSSTRDNALFLSTAVQLNSKTLGKPYEWIRSGLHVILSGERITKDFSAQLLQNKKYRPRIMDFIKALDLPIEGFRIEERPHEIPDSLRQLLSDKALSEMAENVKGEKDYRVFAKHRNAEGDVVELLLEEESDGTQAMFGMAGPIIDVLENGETLLIDELSNSLHPLALKGLVGLFQDERHNPKGAQLIFTSHETSIISKDFMHKDQIWFIHRPDNQHTELTPLSDFNVREVEAFQRAYLGGKYGAIPNVRRMLYAGEER</sequence>
<reference evidence="3 5" key="2">
    <citation type="submission" date="2021-01" db="EMBL/GenBank/DDBJ databases">
        <title>Biogeographic distribution of Paracoccus.</title>
        <authorList>
            <person name="Hollensteiner J."/>
            <person name="Leineberger J."/>
            <person name="Brinkhoff T."/>
            <person name="Daniel R."/>
        </authorList>
    </citation>
    <scope>NUCLEOTIDE SEQUENCE [LARGE SCALE GENOMIC DNA]</scope>
    <source>
        <strain evidence="3 5">DSM 18447</strain>
    </source>
</reference>
<dbReference type="Pfam" id="PF13304">
    <property type="entry name" value="AAA_21"/>
    <property type="match status" value="1"/>
</dbReference>
<dbReference type="Proteomes" id="UP000186216">
    <property type="component" value="Unassembled WGS sequence"/>
</dbReference>
<evidence type="ECO:0000313" key="5">
    <source>
        <dbReference type="Proteomes" id="UP001215549"/>
    </source>
</evidence>
<dbReference type="PANTHER" id="PTHR40396">
    <property type="entry name" value="ATPASE-LIKE PROTEIN"/>
    <property type="match status" value="1"/>
</dbReference>
<keyword evidence="3" id="KW-0547">Nucleotide-binding</keyword>
<protein>
    <submittedName>
        <fullName evidence="3">ATP-binding protein</fullName>
    </submittedName>
</protein>
<accession>A0AA45W610</accession>
<gene>
    <name evidence="3" type="ORF">JHX88_11820</name>
    <name evidence="2" type="ORF">SAMN05421772_11152</name>
</gene>
<evidence type="ECO:0000313" key="2">
    <source>
        <dbReference type="EMBL" id="SIS98652.1"/>
    </source>
</evidence>
<dbReference type="SUPFAM" id="SSF52540">
    <property type="entry name" value="P-loop containing nucleoside triphosphate hydrolases"/>
    <property type="match status" value="1"/>
</dbReference>